<evidence type="ECO:0000313" key="2">
    <source>
        <dbReference type="EMBL" id="GAV08576.1"/>
    </source>
</evidence>
<dbReference type="AlphaFoldDB" id="A0A1D1W5L4"/>
<proteinExistence type="predicted"/>
<protein>
    <submittedName>
        <fullName evidence="2">Uncharacterized protein</fullName>
    </submittedName>
</protein>
<feature type="compositionally biased region" description="Low complexity" evidence="1">
    <location>
        <begin position="64"/>
        <end position="77"/>
    </location>
</feature>
<dbReference type="Proteomes" id="UP000186922">
    <property type="component" value="Unassembled WGS sequence"/>
</dbReference>
<evidence type="ECO:0000313" key="3">
    <source>
        <dbReference type="Proteomes" id="UP000186922"/>
    </source>
</evidence>
<dbReference type="EMBL" id="BDGG01000018">
    <property type="protein sequence ID" value="GAV08576.1"/>
    <property type="molecule type" value="Genomic_DNA"/>
</dbReference>
<organism evidence="2 3">
    <name type="scientific">Ramazzottius varieornatus</name>
    <name type="common">Water bear</name>
    <name type="synonym">Tardigrade</name>
    <dbReference type="NCBI Taxonomy" id="947166"/>
    <lineage>
        <taxon>Eukaryota</taxon>
        <taxon>Metazoa</taxon>
        <taxon>Ecdysozoa</taxon>
        <taxon>Tardigrada</taxon>
        <taxon>Eutardigrada</taxon>
        <taxon>Parachela</taxon>
        <taxon>Hypsibioidea</taxon>
        <taxon>Ramazzottiidae</taxon>
        <taxon>Ramazzottius</taxon>
    </lineage>
</organism>
<name>A0A1D1W5L4_RAMVA</name>
<keyword evidence="3" id="KW-1185">Reference proteome</keyword>
<feature type="region of interest" description="Disordered" evidence="1">
    <location>
        <begin position="59"/>
        <end position="80"/>
    </location>
</feature>
<gene>
    <name evidence="2" type="primary">RvY_18242-1</name>
    <name evidence="2" type="synonym">RvY_18242.1</name>
    <name evidence="2" type="ORF">RvY_18242</name>
</gene>
<comment type="caution">
    <text evidence="2">The sequence shown here is derived from an EMBL/GenBank/DDBJ whole genome shotgun (WGS) entry which is preliminary data.</text>
</comment>
<evidence type="ECO:0000256" key="1">
    <source>
        <dbReference type="SAM" id="MobiDB-lite"/>
    </source>
</evidence>
<sequence length="94" mass="10394">MSGWMGFLSGLKPLISANRTIHRGNRQRHEGIMRPGYCCLDAPVENTEWVDKRTAEEKIRQADTSLSTGTSRSTGASMPAWAQTCQTELVQPSV</sequence>
<reference evidence="2 3" key="1">
    <citation type="journal article" date="2016" name="Nat. Commun.">
        <title>Extremotolerant tardigrade genome and improved radiotolerance of human cultured cells by tardigrade-unique protein.</title>
        <authorList>
            <person name="Hashimoto T."/>
            <person name="Horikawa D.D."/>
            <person name="Saito Y."/>
            <person name="Kuwahara H."/>
            <person name="Kozuka-Hata H."/>
            <person name="Shin-I T."/>
            <person name="Minakuchi Y."/>
            <person name="Ohishi K."/>
            <person name="Motoyama A."/>
            <person name="Aizu T."/>
            <person name="Enomoto A."/>
            <person name="Kondo K."/>
            <person name="Tanaka S."/>
            <person name="Hara Y."/>
            <person name="Koshikawa S."/>
            <person name="Sagara H."/>
            <person name="Miura T."/>
            <person name="Yokobori S."/>
            <person name="Miyagawa K."/>
            <person name="Suzuki Y."/>
            <person name="Kubo T."/>
            <person name="Oyama M."/>
            <person name="Kohara Y."/>
            <person name="Fujiyama A."/>
            <person name="Arakawa K."/>
            <person name="Katayama T."/>
            <person name="Toyoda A."/>
            <person name="Kunieda T."/>
        </authorList>
    </citation>
    <scope>NUCLEOTIDE SEQUENCE [LARGE SCALE GENOMIC DNA]</scope>
    <source>
        <strain evidence="2 3">YOKOZUNA-1</strain>
    </source>
</reference>
<accession>A0A1D1W5L4</accession>